<feature type="DNA-binding region" description="H-T-H motif" evidence="4">
    <location>
        <begin position="29"/>
        <end position="48"/>
    </location>
</feature>
<feature type="region of interest" description="Disordered" evidence="5">
    <location>
        <begin position="173"/>
        <end position="194"/>
    </location>
</feature>
<sequence length="211" mass="22177">MTRTQTSARDRVLQTAAALFAERGFHGTSVRDIADACGMRPSSLYNHVSDKNDMLLHIVGRYLDALDRVLPDEAGGPGDGGTRLAAMIRASLGVAGMYPDEFLTLSNSWTYIRRTPELTAVVARRDAGRALWADVLAAGIADGSLRGGLDPGEVLRVVFSALHGSLDRRFDAPDASAAPSAEAGTDTASAASPSGAETLVTLLLDGLRPRG</sequence>
<reference evidence="7 8" key="1">
    <citation type="submission" date="2024-06" db="EMBL/GenBank/DDBJ databases">
        <title>The Natural Products Discovery Center: Release of the First 8490 Sequenced Strains for Exploring Actinobacteria Biosynthetic Diversity.</title>
        <authorList>
            <person name="Kalkreuter E."/>
            <person name="Kautsar S.A."/>
            <person name="Yang D."/>
            <person name="Bader C.D."/>
            <person name="Teijaro C.N."/>
            <person name="Fluegel L."/>
            <person name="Davis C.M."/>
            <person name="Simpson J.R."/>
            <person name="Lauterbach L."/>
            <person name="Steele A.D."/>
            <person name="Gui C."/>
            <person name="Meng S."/>
            <person name="Li G."/>
            <person name="Viehrig K."/>
            <person name="Ye F."/>
            <person name="Su P."/>
            <person name="Kiefer A.F."/>
            <person name="Nichols A."/>
            <person name="Cepeda A.J."/>
            <person name="Yan W."/>
            <person name="Fan B."/>
            <person name="Jiang Y."/>
            <person name="Adhikari A."/>
            <person name="Zheng C.-J."/>
            <person name="Schuster L."/>
            <person name="Cowan T.M."/>
            <person name="Smanski M.J."/>
            <person name="Chevrette M.G."/>
            <person name="De Carvalho L.P.S."/>
            <person name="Shen B."/>
        </authorList>
    </citation>
    <scope>NUCLEOTIDE SEQUENCE [LARGE SCALE GENOMIC DNA]</scope>
    <source>
        <strain evidence="7 8">NPDC048946</strain>
    </source>
</reference>
<dbReference type="SUPFAM" id="SSF48498">
    <property type="entry name" value="Tetracyclin repressor-like, C-terminal domain"/>
    <property type="match status" value="1"/>
</dbReference>
<evidence type="ECO:0000313" key="8">
    <source>
        <dbReference type="Proteomes" id="UP001551482"/>
    </source>
</evidence>
<evidence type="ECO:0000256" key="1">
    <source>
        <dbReference type="ARBA" id="ARBA00023015"/>
    </source>
</evidence>
<dbReference type="InterPro" id="IPR036271">
    <property type="entry name" value="Tet_transcr_reg_TetR-rel_C_sf"/>
</dbReference>
<dbReference type="InterPro" id="IPR001647">
    <property type="entry name" value="HTH_TetR"/>
</dbReference>
<feature type="domain" description="HTH tetR-type" evidence="6">
    <location>
        <begin position="6"/>
        <end position="66"/>
    </location>
</feature>
<dbReference type="RefSeq" id="WP_358354567.1">
    <property type="nucleotide sequence ID" value="NZ_JBEZFP010000037.1"/>
</dbReference>
<dbReference type="PRINTS" id="PR00455">
    <property type="entry name" value="HTHTETR"/>
</dbReference>
<evidence type="ECO:0000256" key="5">
    <source>
        <dbReference type="SAM" id="MobiDB-lite"/>
    </source>
</evidence>
<evidence type="ECO:0000256" key="2">
    <source>
        <dbReference type="ARBA" id="ARBA00023125"/>
    </source>
</evidence>
<comment type="caution">
    <text evidence="7">The sequence shown here is derived from an EMBL/GenBank/DDBJ whole genome shotgun (WGS) entry which is preliminary data.</text>
</comment>
<dbReference type="Gene3D" id="1.10.10.60">
    <property type="entry name" value="Homeodomain-like"/>
    <property type="match status" value="1"/>
</dbReference>
<dbReference type="Gene3D" id="1.10.357.10">
    <property type="entry name" value="Tetracycline Repressor, domain 2"/>
    <property type="match status" value="1"/>
</dbReference>
<dbReference type="PANTHER" id="PTHR30055">
    <property type="entry name" value="HTH-TYPE TRANSCRIPTIONAL REGULATOR RUTR"/>
    <property type="match status" value="1"/>
</dbReference>
<evidence type="ECO:0000259" key="6">
    <source>
        <dbReference type="PROSITE" id="PS50977"/>
    </source>
</evidence>
<keyword evidence="2 4" id="KW-0238">DNA-binding</keyword>
<dbReference type="Pfam" id="PF17932">
    <property type="entry name" value="TetR_C_24"/>
    <property type="match status" value="1"/>
</dbReference>
<evidence type="ECO:0000256" key="4">
    <source>
        <dbReference type="PROSITE-ProRule" id="PRU00335"/>
    </source>
</evidence>
<dbReference type="SUPFAM" id="SSF46689">
    <property type="entry name" value="Homeodomain-like"/>
    <property type="match status" value="1"/>
</dbReference>
<organism evidence="7 8">
    <name type="scientific">Streptodolium elevatio</name>
    <dbReference type="NCBI Taxonomy" id="3157996"/>
    <lineage>
        <taxon>Bacteria</taxon>
        <taxon>Bacillati</taxon>
        <taxon>Actinomycetota</taxon>
        <taxon>Actinomycetes</taxon>
        <taxon>Kitasatosporales</taxon>
        <taxon>Streptomycetaceae</taxon>
        <taxon>Streptodolium</taxon>
    </lineage>
</organism>
<dbReference type="Pfam" id="PF00440">
    <property type="entry name" value="TetR_N"/>
    <property type="match status" value="1"/>
</dbReference>
<dbReference type="EMBL" id="JBEZFP010000037">
    <property type="protein sequence ID" value="MEU8135157.1"/>
    <property type="molecule type" value="Genomic_DNA"/>
</dbReference>
<dbReference type="InterPro" id="IPR050109">
    <property type="entry name" value="HTH-type_TetR-like_transc_reg"/>
</dbReference>
<protein>
    <submittedName>
        <fullName evidence="7">TetR/AcrR family transcriptional regulator</fullName>
    </submittedName>
</protein>
<keyword evidence="1" id="KW-0805">Transcription regulation</keyword>
<dbReference type="Proteomes" id="UP001551482">
    <property type="component" value="Unassembled WGS sequence"/>
</dbReference>
<name>A0ABV3DIV4_9ACTN</name>
<proteinExistence type="predicted"/>
<dbReference type="PROSITE" id="PS50977">
    <property type="entry name" value="HTH_TETR_2"/>
    <property type="match status" value="1"/>
</dbReference>
<gene>
    <name evidence="7" type="ORF">AB0C36_16765</name>
</gene>
<accession>A0ABV3DIV4</accession>
<dbReference type="InterPro" id="IPR009057">
    <property type="entry name" value="Homeodomain-like_sf"/>
</dbReference>
<evidence type="ECO:0000313" key="7">
    <source>
        <dbReference type="EMBL" id="MEU8135157.1"/>
    </source>
</evidence>
<dbReference type="InterPro" id="IPR041490">
    <property type="entry name" value="KstR2_TetR_C"/>
</dbReference>
<evidence type="ECO:0000256" key="3">
    <source>
        <dbReference type="ARBA" id="ARBA00023163"/>
    </source>
</evidence>
<keyword evidence="8" id="KW-1185">Reference proteome</keyword>
<dbReference type="PANTHER" id="PTHR30055:SF234">
    <property type="entry name" value="HTH-TYPE TRANSCRIPTIONAL REGULATOR BETI"/>
    <property type="match status" value="1"/>
</dbReference>
<keyword evidence="3" id="KW-0804">Transcription</keyword>